<feature type="domain" description="Minor tail protein gp31 C-terminal" evidence="1">
    <location>
        <begin position="38"/>
        <end position="62"/>
    </location>
</feature>
<sequence>MALPTNWVDEIGMEVDAAYLNDVGETVNELDDALDGKSIRVMSQATYDGLGSKDSNTVYVVT</sequence>
<accession>A0A076G7S5</accession>
<gene>
    <name evidence="2" type="primary">68</name>
    <name evidence="2" type="ORF">PBI_YUNGJAMAL_68</name>
</gene>
<evidence type="ECO:0000313" key="3">
    <source>
        <dbReference type="Proteomes" id="UP000028668"/>
    </source>
</evidence>
<dbReference type="Proteomes" id="UP000028668">
    <property type="component" value="Segment"/>
</dbReference>
<protein>
    <recommendedName>
        <fullName evidence="1">Minor tail protein gp31 C-terminal domain-containing protein</fullName>
    </recommendedName>
</protein>
<name>A0A076G7S5_BPMCO</name>
<proteinExistence type="predicted"/>
<evidence type="ECO:0000313" key="2">
    <source>
        <dbReference type="EMBL" id="AII28307.1"/>
    </source>
</evidence>
<dbReference type="InterPro" id="IPR056923">
    <property type="entry name" value="Minor_tail_gp31_C"/>
</dbReference>
<reference evidence="2" key="1">
    <citation type="submission" date="2014-05" db="EMBL/GenBank/DDBJ databases">
        <authorList>
            <person name="Pacey E."/>
            <person name="Bowman C.A."/>
            <person name="Russell D.A."/>
            <person name="Pope W.H."/>
            <person name="Jacobs-Sera D."/>
            <person name="Hendrix R.W."/>
            <person name="Hatfull G.F."/>
        </authorList>
    </citation>
    <scope>NUCLEOTIDE SEQUENCE [LARGE SCALE GENOMIC DNA]</scope>
</reference>
<organism evidence="2 3">
    <name type="scientific">Mycobacterium phage YungJamal</name>
    <dbReference type="NCBI Taxonomy" id="1505226"/>
    <lineage>
        <taxon>Viruses</taxon>
        <taxon>Duplodnaviria</taxon>
        <taxon>Heunggongvirae</taxon>
        <taxon>Uroviricota</taxon>
        <taxon>Caudoviricetes</taxon>
        <taxon>Corndogvirus</taxon>
        <taxon>Mycobacterium phage Corndog</taxon>
    </lineage>
</organism>
<evidence type="ECO:0000259" key="1">
    <source>
        <dbReference type="Pfam" id="PF24243"/>
    </source>
</evidence>
<dbReference type="Pfam" id="PF24243">
    <property type="entry name" value="Phage_tail_C"/>
    <property type="match status" value="1"/>
</dbReference>
<dbReference type="EMBL" id="KJ829260">
    <property type="protein sequence ID" value="AII28307.1"/>
    <property type="molecule type" value="Genomic_DNA"/>
</dbReference>